<comment type="caution">
    <text evidence="2">The sequence shown here is derived from an EMBL/GenBank/DDBJ whole genome shotgun (WGS) entry which is preliminary data.</text>
</comment>
<dbReference type="PANTHER" id="PTHR47027">
    <property type="entry name" value="REVERSE TRANSCRIPTASE DOMAIN-CONTAINING PROTEIN"/>
    <property type="match status" value="1"/>
</dbReference>
<dbReference type="InterPro" id="IPR000477">
    <property type="entry name" value="RT_dom"/>
</dbReference>
<dbReference type="Proteomes" id="UP001642540">
    <property type="component" value="Unassembled WGS sequence"/>
</dbReference>
<accession>A0ABP1RH28</accession>
<dbReference type="SUPFAM" id="SSF56672">
    <property type="entry name" value="DNA/RNA polymerases"/>
    <property type="match status" value="1"/>
</dbReference>
<dbReference type="InterPro" id="IPR043502">
    <property type="entry name" value="DNA/RNA_pol_sf"/>
</dbReference>
<evidence type="ECO:0000313" key="2">
    <source>
        <dbReference type="EMBL" id="CAL8128115.1"/>
    </source>
</evidence>
<dbReference type="Pfam" id="PF00078">
    <property type="entry name" value="RVT_1"/>
    <property type="match status" value="1"/>
</dbReference>
<dbReference type="PANTHER" id="PTHR47027:SF20">
    <property type="entry name" value="REVERSE TRANSCRIPTASE-LIKE PROTEIN WITH RNA-DIRECTED DNA POLYMERASE DOMAIN"/>
    <property type="match status" value="1"/>
</dbReference>
<feature type="domain" description="Reverse transcriptase" evidence="1">
    <location>
        <begin position="1"/>
        <end position="220"/>
    </location>
</feature>
<reference evidence="2 3" key="1">
    <citation type="submission" date="2024-08" db="EMBL/GenBank/DDBJ databases">
        <authorList>
            <person name="Cucini C."/>
            <person name="Frati F."/>
        </authorList>
    </citation>
    <scope>NUCLEOTIDE SEQUENCE [LARGE SCALE GENOMIC DNA]</scope>
</reference>
<evidence type="ECO:0000259" key="1">
    <source>
        <dbReference type="PROSITE" id="PS50878"/>
    </source>
</evidence>
<proteinExistence type="predicted"/>
<protein>
    <recommendedName>
        <fullName evidence="1">Reverse transcriptase domain-containing protein</fullName>
    </recommendedName>
</protein>
<keyword evidence="3" id="KW-1185">Reference proteome</keyword>
<sequence>MYGKLLGTTNNQFGYKKGVGTEMAVYALKQVAHHYVRNGTPVFLCYMDASKAFDNVNHFTLLGKLCDRGFPAIIIELLLFWFRNQKFVVRWGGGISRPFRVLNSVRQGGILSAYFFAAYMDELSEKLTSLKVGCQIGTIIFNHIIYADDICLMTTSIKALKVLISVCEQYAAAHDLTFNPKKTVCQYFGDYSYDDSRPLIKLCGKTLQWQDTVRYLGYDVSCRDRDHDEMLRRRREIYARANQLRSRFAMCSDSVKQYLFKTYFSSIYCCTLWTPVKKDYLEKIRVAYNDAFRMLFSHSRRCSASKMFADASMNDFNAMRRTSVYSLLTRLATSDNKILQALIQSKVFTCSSTSKIWKELLFNVRS</sequence>
<dbReference type="EMBL" id="CAXLJM020000074">
    <property type="protein sequence ID" value="CAL8128115.1"/>
    <property type="molecule type" value="Genomic_DNA"/>
</dbReference>
<gene>
    <name evidence="2" type="ORF">ODALV1_LOCUS22094</name>
</gene>
<evidence type="ECO:0000313" key="3">
    <source>
        <dbReference type="Proteomes" id="UP001642540"/>
    </source>
</evidence>
<name>A0ABP1RH28_9HEXA</name>
<dbReference type="PROSITE" id="PS50878">
    <property type="entry name" value="RT_POL"/>
    <property type="match status" value="1"/>
</dbReference>
<organism evidence="2 3">
    <name type="scientific">Orchesella dallaii</name>
    <dbReference type="NCBI Taxonomy" id="48710"/>
    <lineage>
        <taxon>Eukaryota</taxon>
        <taxon>Metazoa</taxon>
        <taxon>Ecdysozoa</taxon>
        <taxon>Arthropoda</taxon>
        <taxon>Hexapoda</taxon>
        <taxon>Collembola</taxon>
        <taxon>Entomobryomorpha</taxon>
        <taxon>Entomobryoidea</taxon>
        <taxon>Orchesellidae</taxon>
        <taxon>Orchesellinae</taxon>
        <taxon>Orchesella</taxon>
    </lineage>
</organism>